<gene>
    <name evidence="6" type="ORF">IMG5_084960</name>
</gene>
<sequence>MQESITKEIFIEKYLILQNSQNKYNREQANQYIINFQKSQQSWQISRELLITEDPQIQFLGAQIIYLKLKQQFLQLTPENQNELKLFLFQCLEKNLQTPTLRQLCSAISILGIIGISQSTWHDFIENLIFYMQKGEKELILGLEIIKSLPENLQDMILGQSQVNQIKEFLLSKKTYIFQIWDSLLILNNSNIIEKTLQCINSWNFVNFYILDQLSILEKILNQQNYKEIVCEILQKTLKNSPNIHILEENTLHETKKHLPENEVLSIEKFLFFVITKVLFHVKSFFKFLRFSRFYQLIVMRKFIKNQHKFSFFSFLQKASQYPLHHFLFFNNILKTQKLINNRMWKISVQKSTQKVQKFSFRKQSVNPMSQTLKKTPQIKKKSLIQKPTKKKTTKKKIYKKKTMKISSLMNIEKIHKKYFIIYFKLQGILDKKKAFFTYIITSSKISIKIYKPQKPQYMPVYNLQNLSLYKNQTLMHNKCFFTQLKKCQFLP</sequence>
<evidence type="ECO:0000313" key="6">
    <source>
        <dbReference type="EMBL" id="EGR32396.1"/>
    </source>
</evidence>
<evidence type="ECO:0000256" key="1">
    <source>
        <dbReference type="ARBA" id="ARBA00004123"/>
    </source>
</evidence>
<dbReference type="Pfam" id="PF08389">
    <property type="entry name" value="Xpo1"/>
    <property type="match status" value="1"/>
</dbReference>
<dbReference type="GO" id="GO:0005634">
    <property type="term" value="C:nucleus"/>
    <property type="evidence" value="ECO:0007669"/>
    <property type="project" value="UniProtKB-SubCell"/>
</dbReference>
<dbReference type="InterPro" id="IPR011989">
    <property type="entry name" value="ARM-like"/>
</dbReference>
<evidence type="ECO:0000256" key="3">
    <source>
        <dbReference type="ARBA" id="ARBA00022448"/>
    </source>
</evidence>
<dbReference type="RefSeq" id="XP_004035882.1">
    <property type="nucleotide sequence ID" value="XM_004035834.1"/>
</dbReference>
<name>G0QQW6_ICHMU</name>
<dbReference type="Gene3D" id="1.25.10.10">
    <property type="entry name" value="Leucine-rich Repeat Variant"/>
    <property type="match status" value="1"/>
</dbReference>
<dbReference type="AlphaFoldDB" id="G0QQW6"/>
<dbReference type="GeneID" id="14908550"/>
<dbReference type="GO" id="GO:0006606">
    <property type="term" value="P:protein import into nucleus"/>
    <property type="evidence" value="ECO:0007669"/>
    <property type="project" value="TreeGrafter"/>
</dbReference>
<protein>
    <recommendedName>
        <fullName evidence="5">Exportin-1/Importin-beta-like domain-containing protein</fullName>
    </recommendedName>
</protein>
<accession>G0QQW6</accession>
<dbReference type="InterPro" id="IPR013598">
    <property type="entry name" value="Exportin-1/Importin-b-like"/>
</dbReference>
<dbReference type="InterPro" id="IPR051345">
    <property type="entry name" value="Importin_beta-like_NTR"/>
</dbReference>
<keyword evidence="4" id="KW-0539">Nucleus</keyword>
<dbReference type="OrthoDB" id="435593at2759"/>
<dbReference type="InParanoid" id="G0QQW6"/>
<dbReference type="Proteomes" id="UP000008983">
    <property type="component" value="Unassembled WGS sequence"/>
</dbReference>
<evidence type="ECO:0000256" key="4">
    <source>
        <dbReference type="ARBA" id="ARBA00023242"/>
    </source>
</evidence>
<dbReference type="PANTHER" id="PTHR12363:SF33">
    <property type="entry name" value="IMPORTIN-13"/>
    <property type="match status" value="1"/>
</dbReference>
<keyword evidence="3" id="KW-0813">Transport</keyword>
<organism evidence="6 7">
    <name type="scientific">Ichthyophthirius multifiliis</name>
    <name type="common">White spot disease agent</name>
    <name type="synonym">Ich</name>
    <dbReference type="NCBI Taxonomy" id="5932"/>
    <lineage>
        <taxon>Eukaryota</taxon>
        <taxon>Sar</taxon>
        <taxon>Alveolata</taxon>
        <taxon>Ciliophora</taxon>
        <taxon>Intramacronucleata</taxon>
        <taxon>Oligohymenophorea</taxon>
        <taxon>Hymenostomatida</taxon>
        <taxon>Ophryoglenina</taxon>
        <taxon>Ichthyophthirius</taxon>
    </lineage>
</organism>
<comment type="similarity">
    <text evidence="2">Belongs to the importin beta family.</text>
</comment>
<dbReference type="STRING" id="857967.G0QQW6"/>
<comment type="subcellular location">
    <subcellularLocation>
        <location evidence="1">Nucleus</location>
    </subcellularLocation>
</comment>
<evidence type="ECO:0000313" key="7">
    <source>
        <dbReference type="Proteomes" id="UP000008983"/>
    </source>
</evidence>
<dbReference type="PANTHER" id="PTHR12363">
    <property type="entry name" value="TRANSPORTIN 3 AND IMPORTIN 13"/>
    <property type="match status" value="1"/>
</dbReference>
<dbReference type="EMBL" id="GL983687">
    <property type="protein sequence ID" value="EGR32396.1"/>
    <property type="molecule type" value="Genomic_DNA"/>
</dbReference>
<dbReference type="SUPFAM" id="SSF48371">
    <property type="entry name" value="ARM repeat"/>
    <property type="match status" value="1"/>
</dbReference>
<reference evidence="6 7" key="1">
    <citation type="submission" date="2011-07" db="EMBL/GenBank/DDBJ databases">
        <authorList>
            <person name="Coyne R."/>
            <person name="Brami D."/>
            <person name="Johnson J."/>
            <person name="Hostetler J."/>
            <person name="Hannick L."/>
            <person name="Clark T."/>
            <person name="Cassidy-Hanley D."/>
            <person name="Inman J."/>
        </authorList>
    </citation>
    <scope>NUCLEOTIDE SEQUENCE [LARGE SCALE GENOMIC DNA]</scope>
    <source>
        <strain evidence="6 7">G5</strain>
    </source>
</reference>
<keyword evidence="7" id="KW-1185">Reference proteome</keyword>
<dbReference type="eggNOG" id="ENOG502SUW0">
    <property type="taxonomic scope" value="Eukaryota"/>
</dbReference>
<dbReference type="InterPro" id="IPR016024">
    <property type="entry name" value="ARM-type_fold"/>
</dbReference>
<feature type="domain" description="Exportin-1/Importin-beta-like" evidence="5">
    <location>
        <begin position="102"/>
        <end position="233"/>
    </location>
</feature>
<evidence type="ECO:0000256" key="2">
    <source>
        <dbReference type="ARBA" id="ARBA00007991"/>
    </source>
</evidence>
<proteinExistence type="inferred from homology"/>
<dbReference type="GO" id="GO:0005737">
    <property type="term" value="C:cytoplasm"/>
    <property type="evidence" value="ECO:0007669"/>
    <property type="project" value="TreeGrafter"/>
</dbReference>
<evidence type="ECO:0000259" key="5">
    <source>
        <dbReference type="Pfam" id="PF08389"/>
    </source>
</evidence>